<feature type="domain" description="Phosphate acetyl/butaryl transferase" evidence="10">
    <location>
        <begin position="4"/>
        <end position="326"/>
    </location>
</feature>
<evidence type="ECO:0000256" key="1">
    <source>
        <dbReference type="ARBA" id="ARBA00000705"/>
    </source>
</evidence>
<dbReference type="InterPro" id="IPR002505">
    <property type="entry name" value="PTA_PTB"/>
</dbReference>
<feature type="compositionally biased region" description="Low complexity" evidence="9">
    <location>
        <begin position="354"/>
        <end position="364"/>
    </location>
</feature>
<evidence type="ECO:0000256" key="7">
    <source>
        <dbReference type="ARBA" id="ARBA00023315"/>
    </source>
</evidence>
<dbReference type="PANTHER" id="PTHR43356">
    <property type="entry name" value="PHOSPHATE ACETYLTRANSFERASE"/>
    <property type="match status" value="1"/>
</dbReference>
<dbReference type="Gene3D" id="3.40.50.10950">
    <property type="match status" value="1"/>
</dbReference>
<dbReference type="Pfam" id="PF01515">
    <property type="entry name" value="PTA_PTB"/>
    <property type="match status" value="1"/>
</dbReference>
<dbReference type="Proteomes" id="UP000324324">
    <property type="component" value="Unassembled WGS sequence"/>
</dbReference>
<dbReference type="RefSeq" id="WP_150082492.1">
    <property type="nucleotide sequence ID" value="NZ_VWRN01000019.1"/>
</dbReference>
<dbReference type="SUPFAM" id="SSF53659">
    <property type="entry name" value="Isocitrate/Isopropylmalate dehydrogenase-like"/>
    <property type="match status" value="1"/>
</dbReference>
<proteinExistence type="inferred from homology"/>
<evidence type="ECO:0000256" key="8">
    <source>
        <dbReference type="ARBA" id="ARBA00031108"/>
    </source>
</evidence>
<organism evidence="11 12">
    <name type="scientific">Cupriavidus cauae</name>
    <dbReference type="NCBI Taxonomy" id="2608999"/>
    <lineage>
        <taxon>Bacteria</taxon>
        <taxon>Pseudomonadati</taxon>
        <taxon>Pseudomonadota</taxon>
        <taxon>Betaproteobacteria</taxon>
        <taxon>Burkholderiales</taxon>
        <taxon>Burkholderiaceae</taxon>
        <taxon>Cupriavidus</taxon>
    </lineage>
</organism>
<evidence type="ECO:0000256" key="9">
    <source>
        <dbReference type="SAM" id="MobiDB-lite"/>
    </source>
</evidence>
<dbReference type="EC" id="2.3.1.8" evidence="4"/>
<keyword evidence="7 11" id="KW-0012">Acyltransferase</keyword>
<dbReference type="PANTHER" id="PTHR43356:SF3">
    <property type="entry name" value="PHOSPHATE ACETYLTRANSFERASE"/>
    <property type="match status" value="1"/>
</dbReference>
<dbReference type="InterPro" id="IPR042113">
    <property type="entry name" value="P_AcTrfase_dom1"/>
</dbReference>
<evidence type="ECO:0000259" key="10">
    <source>
        <dbReference type="Pfam" id="PF01515"/>
    </source>
</evidence>
<dbReference type="GO" id="GO:0008959">
    <property type="term" value="F:phosphate acetyltransferase activity"/>
    <property type="evidence" value="ECO:0007669"/>
    <property type="project" value="UniProtKB-EC"/>
</dbReference>
<comment type="pathway">
    <text evidence="2">Metabolic intermediate biosynthesis; acetyl-CoA biosynthesis; acetyl-CoA from acetate: step 2/2.</text>
</comment>
<evidence type="ECO:0000256" key="4">
    <source>
        <dbReference type="ARBA" id="ARBA00012707"/>
    </source>
</evidence>
<evidence type="ECO:0000313" key="11">
    <source>
        <dbReference type="EMBL" id="KAA6129266.1"/>
    </source>
</evidence>
<sequence>MKAIHRIIERARSSPRRIVLCEAEDPRVLQGARRATQEGIARIVLVGDAARIADAAERHGIALDGMELVDPASAAQRDRYAQQWLALRQSRGMTPEQAQRDVLAPLCFANLMVRAGDADGSVAGAVHTTADVVRHAIQIIGIAPSFRLVSSFFLMMFCEPFHSLKGGLIFSDCGLVIDPDAEALSEIAMAAADSAQSLLMETPRVAMLSFSTNGSAHHAAVDKVAAATQRVRALRPDLAIDGDVQLDAAIVAEIAERKLPASQVHGHANVLVFPSLEAGNIGYKLAERLGGAVAIGPMLQGLRRPANDLSRGCSADDIFHVIAVTVVQAQAADLEAGDASAQMALPGMAGGPATGTTSSGATQS</sequence>
<dbReference type="NCBIfam" id="TIGR00651">
    <property type="entry name" value="pta"/>
    <property type="match status" value="1"/>
</dbReference>
<evidence type="ECO:0000313" key="12">
    <source>
        <dbReference type="Proteomes" id="UP000324324"/>
    </source>
</evidence>
<dbReference type="InterPro" id="IPR050500">
    <property type="entry name" value="Phos_Acetyltrans/Butyryltrans"/>
</dbReference>
<feature type="region of interest" description="Disordered" evidence="9">
    <location>
        <begin position="345"/>
        <end position="364"/>
    </location>
</feature>
<dbReference type="Gene3D" id="3.40.50.10750">
    <property type="entry name" value="Isocitrate/Isopropylmalate dehydrogenase-like"/>
    <property type="match status" value="1"/>
</dbReference>
<evidence type="ECO:0000256" key="3">
    <source>
        <dbReference type="ARBA" id="ARBA00005656"/>
    </source>
</evidence>
<protein>
    <recommendedName>
        <fullName evidence="5">Phosphate acetyltransferase</fullName>
        <ecNumber evidence="4">2.3.1.8</ecNumber>
    </recommendedName>
    <alternativeName>
        <fullName evidence="8">Phosphotransacetylase</fullName>
    </alternativeName>
</protein>
<reference evidence="11 12" key="1">
    <citation type="submission" date="2019-09" db="EMBL/GenBank/DDBJ databases">
        <title>Isolation of a novel species in the genus Cupriavidus from patients with sepsis using whole genome sequencing.</title>
        <authorList>
            <person name="Kweon O.J."/>
            <person name="Lee M.-K."/>
        </authorList>
    </citation>
    <scope>NUCLEOTIDE SEQUENCE [LARGE SCALE GENOMIC DNA]</scope>
    <source>
        <strain evidence="11 12">MKL-01</strain>
    </source>
</reference>
<evidence type="ECO:0000256" key="6">
    <source>
        <dbReference type="ARBA" id="ARBA00022679"/>
    </source>
</evidence>
<dbReference type="AlphaFoldDB" id="A0A5M8B4A3"/>
<comment type="caution">
    <text evidence="11">The sequence shown here is derived from an EMBL/GenBank/DDBJ whole genome shotgun (WGS) entry which is preliminary data.</text>
</comment>
<dbReference type="PIRSF" id="PIRSF000428">
    <property type="entry name" value="P_Ac_trans"/>
    <property type="match status" value="1"/>
</dbReference>
<comment type="similarity">
    <text evidence="3">Belongs to the phosphate acetyltransferase and butyryltransferase family.</text>
</comment>
<dbReference type="EMBL" id="VWRN01000019">
    <property type="protein sequence ID" value="KAA6129266.1"/>
    <property type="molecule type" value="Genomic_DNA"/>
</dbReference>
<comment type="catalytic activity">
    <reaction evidence="1">
        <text>acetyl-CoA + phosphate = acetyl phosphate + CoA</text>
        <dbReference type="Rhea" id="RHEA:19521"/>
        <dbReference type="ChEBI" id="CHEBI:22191"/>
        <dbReference type="ChEBI" id="CHEBI:43474"/>
        <dbReference type="ChEBI" id="CHEBI:57287"/>
        <dbReference type="ChEBI" id="CHEBI:57288"/>
        <dbReference type="EC" id="2.3.1.8"/>
    </reaction>
</comment>
<dbReference type="InterPro" id="IPR004614">
    <property type="entry name" value="P_AcTrfase"/>
</dbReference>
<gene>
    <name evidence="11" type="primary">pta</name>
    <name evidence="11" type="ORF">F1599_05840</name>
</gene>
<dbReference type="InterPro" id="IPR012147">
    <property type="entry name" value="P_Ac_Bu_trans"/>
</dbReference>
<keyword evidence="12" id="KW-1185">Reference proteome</keyword>
<name>A0A5M8B4A3_9BURK</name>
<dbReference type="NCBIfam" id="NF007233">
    <property type="entry name" value="PRK09653.1"/>
    <property type="match status" value="1"/>
</dbReference>
<evidence type="ECO:0000256" key="5">
    <source>
        <dbReference type="ARBA" id="ARBA00021528"/>
    </source>
</evidence>
<keyword evidence="6 11" id="KW-0808">Transferase</keyword>
<dbReference type="InterPro" id="IPR042112">
    <property type="entry name" value="P_AcTrfase_dom2"/>
</dbReference>
<accession>A0A5M8B4A3</accession>
<evidence type="ECO:0000256" key="2">
    <source>
        <dbReference type="ARBA" id="ARBA00004989"/>
    </source>
</evidence>